<sequence length="196" mass="21633">MEMQYVFYTAVRQPPQVFAAYSPCTFVLGVGCSKILAWLIEEMGGDMESARNALFCLLHVNHDGRVVGGLPPKRLFHPCVRFLDSRFVADCCTAGRWLDPDPYDLVLSERQRVMAPQQVEYNPHPAHQPQPDRNDLRDAGSDTDDDDDASVNSTPPTPARDGPLTTNGTGTTSVSVKRARDDEDAIEGPSSSRVRV</sequence>
<evidence type="ECO:0000256" key="1">
    <source>
        <dbReference type="SAM" id="MobiDB-lite"/>
    </source>
</evidence>
<evidence type="ECO:0000313" key="3">
    <source>
        <dbReference type="Proteomes" id="UP000827549"/>
    </source>
</evidence>
<feature type="region of interest" description="Disordered" evidence="1">
    <location>
        <begin position="121"/>
        <end position="196"/>
    </location>
</feature>
<reference evidence="2" key="1">
    <citation type="submission" date="2023-10" db="EMBL/GenBank/DDBJ databases">
        <authorList>
            <person name="Noh H."/>
        </authorList>
    </citation>
    <scope>NUCLEOTIDE SEQUENCE</scope>
    <source>
        <strain evidence="2">DUCC4014</strain>
    </source>
</reference>
<dbReference type="EMBL" id="CP086720">
    <property type="protein sequence ID" value="WOO85943.1"/>
    <property type="molecule type" value="Genomic_DNA"/>
</dbReference>
<feature type="compositionally biased region" description="Basic and acidic residues" evidence="1">
    <location>
        <begin position="130"/>
        <end position="140"/>
    </location>
</feature>
<evidence type="ECO:0008006" key="4">
    <source>
        <dbReference type="Google" id="ProtNLM"/>
    </source>
</evidence>
<dbReference type="Proteomes" id="UP000827549">
    <property type="component" value="Chromosome 7"/>
</dbReference>
<dbReference type="RefSeq" id="XP_062631969.1">
    <property type="nucleotide sequence ID" value="XM_062775985.1"/>
</dbReference>
<keyword evidence="3" id="KW-1185">Reference proteome</keyword>
<name>A0AAF0YLW0_9TREE</name>
<feature type="compositionally biased region" description="Low complexity" evidence="1">
    <location>
        <begin position="165"/>
        <end position="176"/>
    </location>
</feature>
<proteinExistence type="predicted"/>
<evidence type="ECO:0000313" key="2">
    <source>
        <dbReference type="EMBL" id="WOO85943.1"/>
    </source>
</evidence>
<dbReference type="AlphaFoldDB" id="A0AAF0YLW0"/>
<protein>
    <recommendedName>
        <fullName evidence="4">BRCT domain-containing protein</fullName>
    </recommendedName>
</protein>
<gene>
    <name evidence="2" type="ORF">LOC62_07G009432</name>
</gene>
<organism evidence="2 3">
    <name type="scientific">Vanrija pseudolonga</name>
    <dbReference type="NCBI Taxonomy" id="143232"/>
    <lineage>
        <taxon>Eukaryota</taxon>
        <taxon>Fungi</taxon>
        <taxon>Dikarya</taxon>
        <taxon>Basidiomycota</taxon>
        <taxon>Agaricomycotina</taxon>
        <taxon>Tremellomycetes</taxon>
        <taxon>Trichosporonales</taxon>
        <taxon>Trichosporonaceae</taxon>
        <taxon>Vanrija</taxon>
    </lineage>
</organism>
<accession>A0AAF0YLW0</accession>
<dbReference type="GeneID" id="87812593"/>